<comment type="function">
    <text evidence="5">Modulates RecA activity.</text>
</comment>
<dbReference type="InterPro" id="IPR053924">
    <property type="entry name" value="RecX_HTH_2nd"/>
</dbReference>
<feature type="domain" description="RecX second three-helical" evidence="6">
    <location>
        <begin position="149"/>
        <end position="190"/>
    </location>
</feature>
<evidence type="ECO:0000256" key="5">
    <source>
        <dbReference type="HAMAP-Rule" id="MF_01114"/>
    </source>
</evidence>
<gene>
    <name evidence="5" type="primary">recX</name>
    <name evidence="8" type="ORF">B7R21_07095</name>
</gene>
<evidence type="ECO:0000256" key="3">
    <source>
        <dbReference type="ARBA" id="ARBA00018111"/>
    </source>
</evidence>
<evidence type="ECO:0000256" key="2">
    <source>
        <dbReference type="ARBA" id="ARBA00009695"/>
    </source>
</evidence>
<evidence type="ECO:0000313" key="8">
    <source>
        <dbReference type="EMBL" id="RFA14337.1"/>
    </source>
</evidence>
<organism evidence="8 9">
    <name type="scientific">Subtercola boreus</name>
    <dbReference type="NCBI Taxonomy" id="120213"/>
    <lineage>
        <taxon>Bacteria</taxon>
        <taxon>Bacillati</taxon>
        <taxon>Actinomycetota</taxon>
        <taxon>Actinomycetes</taxon>
        <taxon>Micrococcales</taxon>
        <taxon>Microbacteriaceae</taxon>
        <taxon>Subtercola</taxon>
    </lineage>
</organism>
<comment type="similarity">
    <text evidence="2 5">Belongs to the RecX family.</text>
</comment>
<proteinExistence type="inferred from homology"/>
<dbReference type="PANTHER" id="PTHR33602:SF1">
    <property type="entry name" value="REGULATORY PROTEIN RECX FAMILY PROTEIN"/>
    <property type="match status" value="1"/>
</dbReference>
<dbReference type="GO" id="GO:0005737">
    <property type="term" value="C:cytoplasm"/>
    <property type="evidence" value="ECO:0007669"/>
    <property type="project" value="UniProtKB-SubCell"/>
</dbReference>
<dbReference type="OrthoDB" id="5244465at2"/>
<dbReference type="RefSeq" id="WP_116282536.1">
    <property type="nucleotide sequence ID" value="NZ_NBXA01000014.1"/>
</dbReference>
<name>A0A3E0VZV3_9MICO</name>
<dbReference type="HAMAP" id="MF_01114">
    <property type="entry name" value="RecX"/>
    <property type="match status" value="1"/>
</dbReference>
<dbReference type="Pfam" id="PF02631">
    <property type="entry name" value="RecX_HTH2"/>
    <property type="match status" value="1"/>
</dbReference>
<dbReference type="InterPro" id="IPR036388">
    <property type="entry name" value="WH-like_DNA-bd_sf"/>
</dbReference>
<dbReference type="Proteomes" id="UP000256709">
    <property type="component" value="Unassembled WGS sequence"/>
</dbReference>
<dbReference type="InterPro" id="IPR003783">
    <property type="entry name" value="Regulatory_RecX"/>
</dbReference>
<comment type="subcellular location">
    <subcellularLocation>
        <location evidence="1 5">Cytoplasm</location>
    </subcellularLocation>
</comment>
<evidence type="ECO:0000256" key="4">
    <source>
        <dbReference type="ARBA" id="ARBA00022490"/>
    </source>
</evidence>
<keyword evidence="4 5" id="KW-0963">Cytoplasm</keyword>
<dbReference type="InterPro" id="IPR053925">
    <property type="entry name" value="RecX_HTH_3rd"/>
</dbReference>
<dbReference type="PANTHER" id="PTHR33602">
    <property type="entry name" value="REGULATORY PROTEIN RECX FAMILY PROTEIN"/>
    <property type="match status" value="1"/>
</dbReference>
<dbReference type="EMBL" id="NBXA01000014">
    <property type="protein sequence ID" value="RFA14337.1"/>
    <property type="molecule type" value="Genomic_DNA"/>
</dbReference>
<dbReference type="GO" id="GO:0006282">
    <property type="term" value="P:regulation of DNA repair"/>
    <property type="evidence" value="ECO:0007669"/>
    <property type="project" value="UniProtKB-UniRule"/>
</dbReference>
<evidence type="ECO:0000256" key="1">
    <source>
        <dbReference type="ARBA" id="ARBA00004496"/>
    </source>
</evidence>
<comment type="caution">
    <text evidence="8">The sequence shown here is derived from an EMBL/GenBank/DDBJ whole genome shotgun (WGS) entry which is preliminary data.</text>
</comment>
<evidence type="ECO:0000259" key="7">
    <source>
        <dbReference type="Pfam" id="PF21981"/>
    </source>
</evidence>
<evidence type="ECO:0000259" key="6">
    <source>
        <dbReference type="Pfam" id="PF02631"/>
    </source>
</evidence>
<dbReference type="Gene3D" id="1.10.10.10">
    <property type="entry name" value="Winged helix-like DNA-binding domain superfamily/Winged helix DNA-binding domain"/>
    <property type="match status" value="2"/>
</dbReference>
<dbReference type="Pfam" id="PF21981">
    <property type="entry name" value="RecX_HTH3"/>
    <property type="match status" value="1"/>
</dbReference>
<dbReference type="AlphaFoldDB" id="A0A3E0VZV3"/>
<sequence>MVARVTYLPGVVPPAEAAAPPPVDEFAEASGVAELEDAPVVSAVVPKALPTVWWTEEAKEEAVEAPAEAAVAASRRSGRTPVFVEEAEDDEEPMGEGERAAFLENIVVRALARKGLSEWEVSRLLGTNGVEEHELEVFLERYRSNRYIDDYDLAENLVESLHRRKGFGRSQIKAELSARHIQQEIVSAALDALDDDDELKRATELAEKRAPSLARLDAATAERRLTSFLMRKGYPSAIIRTAVSAALSPQTRGVRFR</sequence>
<accession>A0A3E0VZV3</accession>
<evidence type="ECO:0000313" key="9">
    <source>
        <dbReference type="Proteomes" id="UP000256709"/>
    </source>
</evidence>
<feature type="domain" description="RecX third three-helical" evidence="7">
    <location>
        <begin position="196"/>
        <end position="243"/>
    </location>
</feature>
<reference evidence="8 9" key="1">
    <citation type="submission" date="2017-04" db="EMBL/GenBank/DDBJ databases">
        <title>Comparative genome analysis of Subtercola boreus.</title>
        <authorList>
            <person name="Cho Y.-J."/>
            <person name="Cho A."/>
            <person name="Kim O.-S."/>
            <person name="Lee J.-I."/>
        </authorList>
    </citation>
    <scope>NUCLEOTIDE SEQUENCE [LARGE SCALE GENOMIC DNA]</scope>
    <source>
        <strain evidence="8 9">P27444</strain>
    </source>
</reference>
<protein>
    <recommendedName>
        <fullName evidence="3 5">Regulatory protein RecX</fullName>
    </recommendedName>
</protein>